<keyword evidence="2" id="KW-0496">Mitochondrion</keyword>
<reference evidence="2" key="1">
    <citation type="submission" date="2019-02" db="EMBL/GenBank/DDBJ databases">
        <authorList>
            <person name="Fang M.L."/>
            <person name="Zhang Y."/>
        </authorList>
    </citation>
    <scope>NUCLEOTIDE SEQUENCE</scope>
    <source>
        <strain evidence="2">YMF1.01838</strain>
    </source>
</reference>
<dbReference type="EMBL" id="MK550697">
    <property type="protein sequence ID" value="QBM09700.1"/>
    <property type="molecule type" value="Genomic_DNA"/>
</dbReference>
<dbReference type="Gene3D" id="3.10.28.10">
    <property type="entry name" value="Homing endonucleases"/>
    <property type="match status" value="2"/>
</dbReference>
<dbReference type="Pfam" id="PF00961">
    <property type="entry name" value="LAGLIDADG_1"/>
    <property type="match status" value="1"/>
</dbReference>
<gene>
    <name evidence="2" type="primary">orf363</name>
</gene>
<dbReference type="PANTHER" id="PTHR36181">
    <property type="entry name" value="INTRON-ENCODED ENDONUCLEASE AI3-RELATED"/>
    <property type="match status" value="1"/>
</dbReference>
<dbReference type="InterPro" id="IPR027434">
    <property type="entry name" value="Homing_endonucl"/>
</dbReference>
<geneLocation type="mitochondrion" evidence="2"/>
<protein>
    <recommendedName>
        <fullName evidence="1">Homing endonuclease LAGLIDADG domain-containing protein</fullName>
    </recommendedName>
</protein>
<dbReference type="GO" id="GO:0005739">
    <property type="term" value="C:mitochondrion"/>
    <property type="evidence" value="ECO:0007669"/>
    <property type="project" value="UniProtKB-ARBA"/>
</dbReference>
<accession>A0A482DTR3</accession>
<dbReference type="SUPFAM" id="SSF55608">
    <property type="entry name" value="Homing endonucleases"/>
    <property type="match status" value="2"/>
</dbReference>
<feature type="domain" description="Homing endonuclease LAGLIDADG" evidence="1">
    <location>
        <begin position="225"/>
        <end position="324"/>
    </location>
</feature>
<dbReference type="InterPro" id="IPR004860">
    <property type="entry name" value="LAGLIDADG_dom"/>
</dbReference>
<name>A0A482DTR3_9PEZI</name>
<dbReference type="AlphaFoldDB" id="A0A482DTR3"/>
<sequence length="363" mass="41232">MMSIGVLGFVVWSWFLASPLSDIRFYIIYFAVCWNGLVLIDTLNGENSISYTQLAGNLSLHNCETQSASEAVRETSFNFSGFRLYYNTLFGNSAQHLSDDWLTWFIGFVEGDGAIQTYAEGTRVRFVLTQKESAILFYIHKKLGIGTVKHFPQGKSGNKNDFYRLIVDNPSHILLLAFLFNGNLALTHRIQQLALWIKVLNNRFEVNKVIFINTAVLVTLQDAWLSGFTDAEGCFNVSITSNARYSLGCVIKMRYILDQKDSNILHYVRDLFGFGKVTLRSKTDGVYRYTATGFKSMNDIISYLKVFPLYTKKALSFNKWLTIHNMVSNKLHLTKEGLVEVKKLQKQINNSSIMTNKTGSAFP</sequence>
<evidence type="ECO:0000259" key="1">
    <source>
        <dbReference type="Pfam" id="PF00961"/>
    </source>
</evidence>
<dbReference type="PANTHER" id="PTHR36181:SF3">
    <property type="entry name" value="INTRON-ENCODED DNA ENDONUCLEASE AI5 BETA"/>
    <property type="match status" value="1"/>
</dbReference>
<evidence type="ECO:0000313" key="2">
    <source>
        <dbReference type="EMBL" id="QBM09700.1"/>
    </source>
</evidence>
<dbReference type="GO" id="GO:0004519">
    <property type="term" value="F:endonuclease activity"/>
    <property type="evidence" value="ECO:0007669"/>
    <property type="project" value="InterPro"/>
</dbReference>
<dbReference type="InterPro" id="IPR051289">
    <property type="entry name" value="LAGLIDADG_Endonuclease"/>
</dbReference>
<proteinExistence type="predicted"/>
<organism evidence="2">
    <name type="scientific">Dactylella sp</name>
    <dbReference type="NCBI Taxonomy" id="1814903"/>
    <lineage>
        <taxon>Eukaryota</taxon>
        <taxon>Fungi</taxon>
        <taxon>Dikarya</taxon>
        <taxon>Ascomycota</taxon>
        <taxon>Pezizomycotina</taxon>
        <taxon>Orbiliomycetes</taxon>
        <taxon>Orbiliales</taxon>
        <taxon>Orbiliaceae</taxon>
        <taxon>Dactylella</taxon>
    </lineage>
</organism>